<accession>A0A9E6R9B0</accession>
<evidence type="ECO:0000313" key="3">
    <source>
        <dbReference type="Proteomes" id="UP000825701"/>
    </source>
</evidence>
<reference evidence="2" key="1">
    <citation type="submission" date="2021-08" db="EMBL/GenBank/DDBJ databases">
        <authorList>
            <person name="Zhang H."/>
            <person name="Xu M."/>
            <person name="Yu Z."/>
            <person name="Yang L."/>
            <person name="Cai Y."/>
        </authorList>
    </citation>
    <scope>NUCLEOTIDE SEQUENCE</scope>
    <source>
        <strain evidence="2">CHL1</strain>
    </source>
</reference>
<keyword evidence="1" id="KW-0812">Transmembrane</keyword>
<dbReference type="Proteomes" id="UP000825701">
    <property type="component" value="Chromosome"/>
</dbReference>
<organism evidence="2 3">
    <name type="scientific">Chenggangzhangella methanolivorans</name>
    <dbReference type="NCBI Taxonomy" id="1437009"/>
    <lineage>
        <taxon>Bacteria</taxon>
        <taxon>Pseudomonadati</taxon>
        <taxon>Pseudomonadota</taxon>
        <taxon>Alphaproteobacteria</taxon>
        <taxon>Hyphomicrobiales</taxon>
        <taxon>Methylopilaceae</taxon>
        <taxon>Chenggangzhangella</taxon>
    </lineage>
</organism>
<evidence type="ECO:0000256" key="1">
    <source>
        <dbReference type="SAM" id="Phobius"/>
    </source>
</evidence>
<dbReference type="EMBL" id="CP081869">
    <property type="protein sequence ID" value="QZO00479.1"/>
    <property type="molecule type" value="Genomic_DNA"/>
</dbReference>
<name>A0A9E6R9B0_9HYPH</name>
<dbReference type="KEGG" id="cmet:K6K41_01645"/>
<keyword evidence="1" id="KW-1133">Transmembrane helix</keyword>
<keyword evidence="1" id="KW-0472">Membrane</keyword>
<dbReference type="RefSeq" id="WP_261403667.1">
    <property type="nucleotide sequence ID" value="NZ_CP081869.1"/>
</dbReference>
<feature type="transmembrane region" description="Helical" evidence="1">
    <location>
        <begin position="6"/>
        <end position="28"/>
    </location>
</feature>
<evidence type="ECO:0000313" key="2">
    <source>
        <dbReference type="EMBL" id="QZO00479.1"/>
    </source>
</evidence>
<dbReference type="AlphaFoldDB" id="A0A9E6R9B0"/>
<proteinExistence type="predicted"/>
<gene>
    <name evidence="2" type="ORF">K6K41_01645</name>
</gene>
<protein>
    <submittedName>
        <fullName evidence="2">Uncharacterized protein</fullName>
    </submittedName>
</protein>
<sequence>MIDSHAFGLIELLGVFGVILGVLGWQWVSIRRTLREDREKAERDAAQPQETRFS</sequence>
<keyword evidence="3" id="KW-1185">Reference proteome</keyword>